<dbReference type="GO" id="GO:0015252">
    <property type="term" value="F:proton channel activity"/>
    <property type="evidence" value="ECO:0007669"/>
    <property type="project" value="InterPro"/>
</dbReference>
<dbReference type="InterPro" id="IPR004878">
    <property type="entry name" value="Otopetrin"/>
</dbReference>
<keyword evidence="9 11" id="KW-0472">Membrane</keyword>
<dbReference type="Proteomes" id="UP000694569">
    <property type="component" value="Unplaced"/>
</dbReference>
<feature type="transmembrane region" description="Helical" evidence="11">
    <location>
        <begin position="142"/>
        <end position="161"/>
    </location>
</feature>
<comment type="similarity">
    <text evidence="2">Belongs to the otopetrin family.</text>
</comment>
<reference evidence="12" key="1">
    <citation type="submission" date="2025-08" db="UniProtKB">
        <authorList>
            <consortium name="Ensembl"/>
        </authorList>
    </citation>
    <scope>IDENTIFICATION</scope>
</reference>
<dbReference type="GO" id="GO:0005886">
    <property type="term" value="C:plasma membrane"/>
    <property type="evidence" value="ECO:0007669"/>
    <property type="project" value="UniProtKB-SubCell"/>
</dbReference>
<keyword evidence="5 11" id="KW-0812">Transmembrane</keyword>
<dbReference type="AlphaFoldDB" id="A0A8C5R472"/>
<comment type="subcellular location">
    <subcellularLocation>
        <location evidence="1">Cell membrane</location>
        <topology evidence="1">Multi-pass membrane protein</topology>
    </subcellularLocation>
</comment>
<feature type="transmembrane region" description="Helical" evidence="11">
    <location>
        <begin position="68"/>
        <end position="90"/>
    </location>
</feature>
<name>A0A8C5R472_9ANUR</name>
<evidence type="ECO:0000256" key="6">
    <source>
        <dbReference type="ARBA" id="ARBA00022781"/>
    </source>
</evidence>
<reference evidence="12" key="2">
    <citation type="submission" date="2025-09" db="UniProtKB">
        <authorList>
            <consortium name="Ensembl"/>
        </authorList>
    </citation>
    <scope>IDENTIFICATION</scope>
</reference>
<protein>
    <recommendedName>
        <fullName evidence="14">Otopetrin-2</fullName>
    </recommendedName>
</protein>
<evidence type="ECO:0008006" key="14">
    <source>
        <dbReference type="Google" id="ProtNLM"/>
    </source>
</evidence>
<feature type="transmembrane region" description="Helical" evidence="11">
    <location>
        <begin position="292"/>
        <end position="312"/>
    </location>
</feature>
<evidence type="ECO:0000256" key="10">
    <source>
        <dbReference type="ARBA" id="ARBA00023303"/>
    </source>
</evidence>
<feature type="transmembrane region" description="Helical" evidence="11">
    <location>
        <begin position="244"/>
        <end position="265"/>
    </location>
</feature>
<feature type="transmembrane region" description="Helical" evidence="11">
    <location>
        <begin position="111"/>
        <end position="130"/>
    </location>
</feature>
<feature type="transmembrane region" description="Helical" evidence="11">
    <location>
        <begin position="173"/>
        <end position="192"/>
    </location>
</feature>
<evidence type="ECO:0000313" key="13">
    <source>
        <dbReference type="Proteomes" id="UP000694569"/>
    </source>
</evidence>
<dbReference type="Ensembl" id="ENSLLET00000049141.1">
    <property type="protein sequence ID" value="ENSLLEP00000047283.1"/>
    <property type="gene ID" value="ENSLLEG00000029894.1"/>
</dbReference>
<keyword evidence="4" id="KW-1003">Cell membrane</keyword>
<feature type="transmembrane region" description="Helical" evidence="11">
    <location>
        <begin position="460"/>
        <end position="479"/>
    </location>
</feature>
<sequence>MEKEQGSSASIDQLETEEVPADVILKKNWKMGGRLISWLVGSNVLLFSCTLVTCVFSQDVDMWETDLLIFMSVMLVLCILWMFFQLYFSWKHKCAVLYKDCEAGPIWMRGGILLFGIGTLVMDCFKVIHAVGYLGCESPVKIIQPVLQAIFVIVQTYFLWISCKHCVQIHMNATRCGLMLMIIINLIIWVIAVTEESRHHTFELEKNLLDNLTENATTHSQDRMEDVHKCDCTFMCTFTPNEYYYLYPFNIEYNLFAAAMIYIMWKNVGRQTDENASKYHGIGLSVHRHIPLLGLISGLSVLIIGLVLFVLYEIRIEHTNKSLLSLTSFYLFHVISLVLMCLANLAGIIIFQLDERSMDNEKNPSRTLDKALLLGTTLGLHRLPPNPITNSSVVLDTTKSEFQREVSEEASESAITQYVDSINSASRDHHQTSDLANLRRPTITEQLKLHLKKRKTMKDIYLFLFLSNIIFWIMPAFGARIRFDNDLEVKFYGFTIWAIITNICLPFGIFYRMHAAASLLELYNKY</sequence>
<evidence type="ECO:0000256" key="7">
    <source>
        <dbReference type="ARBA" id="ARBA00022989"/>
    </source>
</evidence>
<dbReference type="Pfam" id="PF03189">
    <property type="entry name" value="Otopetrin"/>
    <property type="match status" value="1"/>
</dbReference>
<dbReference type="PANTHER" id="PTHR21522:SF69">
    <property type="entry name" value="PROTON CHANNEL OTOP2"/>
    <property type="match status" value="1"/>
</dbReference>
<feature type="transmembrane region" description="Helical" evidence="11">
    <location>
        <begin position="332"/>
        <end position="353"/>
    </location>
</feature>
<evidence type="ECO:0000256" key="8">
    <source>
        <dbReference type="ARBA" id="ARBA00023065"/>
    </source>
</evidence>
<dbReference type="PANTHER" id="PTHR21522">
    <property type="entry name" value="PROTON CHANNEL OTOP"/>
    <property type="match status" value="1"/>
</dbReference>
<evidence type="ECO:0000256" key="3">
    <source>
        <dbReference type="ARBA" id="ARBA00022448"/>
    </source>
</evidence>
<keyword evidence="10" id="KW-0407">Ion channel</keyword>
<evidence type="ECO:0000313" key="12">
    <source>
        <dbReference type="Ensembl" id="ENSLLEP00000047283.1"/>
    </source>
</evidence>
<evidence type="ECO:0000256" key="9">
    <source>
        <dbReference type="ARBA" id="ARBA00023136"/>
    </source>
</evidence>
<keyword evidence="13" id="KW-1185">Reference proteome</keyword>
<evidence type="ECO:0000256" key="2">
    <source>
        <dbReference type="ARBA" id="ARBA00006513"/>
    </source>
</evidence>
<dbReference type="GeneTree" id="ENSGT00940000156691"/>
<keyword evidence="6" id="KW-0375">Hydrogen ion transport</keyword>
<feature type="transmembrane region" description="Helical" evidence="11">
    <location>
        <begin position="35"/>
        <end position="56"/>
    </location>
</feature>
<evidence type="ECO:0000256" key="4">
    <source>
        <dbReference type="ARBA" id="ARBA00022475"/>
    </source>
</evidence>
<keyword evidence="3" id="KW-0813">Transport</keyword>
<proteinExistence type="inferred from homology"/>
<keyword evidence="8" id="KW-0406">Ion transport</keyword>
<evidence type="ECO:0000256" key="1">
    <source>
        <dbReference type="ARBA" id="ARBA00004651"/>
    </source>
</evidence>
<accession>A0A8C5R472</accession>
<keyword evidence="7 11" id="KW-1133">Transmembrane helix</keyword>
<feature type="transmembrane region" description="Helical" evidence="11">
    <location>
        <begin position="491"/>
        <end position="511"/>
    </location>
</feature>
<evidence type="ECO:0000256" key="5">
    <source>
        <dbReference type="ARBA" id="ARBA00022692"/>
    </source>
</evidence>
<evidence type="ECO:0000256" key="11">
    <source>
        <dbReference type="SAM" id="Phobius"/>
    </source>
</evidence>
<organism evidence="12 13">
    <name type="scientific">Leptobrachium leishanense</name>
    <name type="common">Leishan spiny toad</name>
    <dbReference type="NCBI Taxonomy" id="445787"/>
    <lineage>
        <taxon>Eukaryota</taxon>
        <taxon>Metazoa</taxon>
        <taxon>Chordata</taxon>
        <taxon>Craniata</taxon>
        <taxon>Vertebrata</taxon>
        <taxon>Euteleostomi</taxon>
        <taxon>Amphibia</taxon>
        <taxon>Batrachia</taxon>
        <taxon>Anura</taxon>
        <taxon>Pelobatoidea</taxon>
        <taxon>Megophryidae</taxon>
        <taxon>Leptobrachium</taxon>
    </lineage>
</organism>